<dbReference type="Proteomes" id="UP000282582">
    <property type="component" value="Unassembled WGS sequence"/>
</dbReference>
<feature type="region of interest" description="Disordered" evidence="1">
    <location>
        <begin position="218"/>
        <end position="351"/>
    </location>
</feature>
<feature type="compositionally biased region" description="Polar residues" evidence="1">
    <location>
        <begin position="298"/>
        <end position="320"/>
    </location>
</feature>
<feature type="compositionally biased region" description="Polar residues" evidence="1">
    <location>
        <begin position="669"/>
        <end position="682"/>
    </location>
</feature>
<feature type="region of interest" description="Disordered" evidence="1">
    <location>
        <begin position="1"/>
        <end position="52"/>
    </location>
</feature>
<evidence type="ECO:0000313" key="3">
    <source>
        <dbReference type="Proteomes" id="UP000282582"/>
    </source>
</evidence>
<feature type="compositionally biased region" description="Low complexity" evidence="1">
    <location>
        <begin position="245"/>
        <end position="255"/>
    </location>
</feature>
<proteinExistence type="predicted"/>
<feature type="region of interest" description="Disordered" evidence="1">
    <location>
        <begin position="538"/>
        <end position="594"/>
    </location>
</feature>
<gene>
    <name evidence="2" type="ORF">D0868_12237</name>
</gene>
<feature type="compositionally biased region" description="Polar residues" evidence="1">
    <location>
        <begin position="231"/>
        <end position="244"/>
    </location>
</feature>
<dbReference type="EMBL" id="QWIK01001459">
    <property type="protein sequence ID" value="RMX94545.1"/>
    <property type="molecule type" value="Genomic_DNA"/>
</dbReference>
<feature type="compositionally biased region" description="Low complexity" evidence="1">
    <location>
        <begin position="572"/>
        <end position="582"/>
    </location>
</feature>
<feature type="compositionally biased region" description="Low complexity" evidence="1">
    <location>
        <begin position="544"/>
        <end position="555"/>
    </location>
</feature>
<feature type="compositionally biased region" description="Basic and acidic residues" evidence="1">
    <location>
        <begin position="692"/>
        <end position="704"/>
    </location>
</feature>
<name>A0A3M6XUV3_HORWE</name>
<sequence>MQYGTPTWGFDALNQNQPDEADDEGTDRLLDNMNDDADSTMANHDFNDRDSALGDHSMNEFFVDDWEDEPRGGSRGFTGANTPINDYEYSDDHSMYSSARTHQVNDALHLEDTGMIGSQAESPDAHEIRLNEDEMEGVTMHEKRESTSASTRQQQPWHKERHPPAALAAIQAWRKRWKQLVTSSQSAGSNNDTWRLQTDVVRVQQIQAEHAERIARLERRQDDDARMKSVWGTQSPFPSVLSGTPQQAPLQQPPADQFRGFDDEANNLMSSLHLDAEEEPRRGMGATSRANSVRFDESANQNHFSHSTRPSVDFLSRTSSGLGGLQMTERTSSHKSDGRASSVHSMRSAASGRASSLNLDTGYGLGDANRSPLDTPGLAPGLLLLGSVPAIIRCWMNTNFKHDALLYAAVCTGSYKSFLDVRLIQKLGFEEHIKPEEDGVRTVELPVYFPEAVPHPASSRSSSPAPQLPTLTVNFQVVETALEAESKAIQIFLGSDTLRAHSADILFSSNSMTLLDDERSKLSIPLVRPENEATFNSLHTTSSAPQTAVPAAKAAEQVKERPPYLNGLGRESPGAPLSSATASPPPGLGKYRPPGALAAETHLADPAKAGATGSGSDSRPASRASSMSRPSSTLPKTSAEPSEQQSADSAGQSGMPRSGGGPAIWGNWRQGSFASPSSTPQSAGLDWANAGKNRDVSYQRKDTGIKVLKPKSASRTVSTSSTAASAAPSPADGKSRFFDEGRRRSGVDDSAAKPAQGELKKENQSTSTNAAAPKTKANPIGGASAFSWLNPGGGK</sequence>
<protein>
    <recommendedName>
        <fullName evidence="4">Ubiquitin carboxyl-terminal hydrolase 19</fullName>
    </recommendedName>
</protein>
<feature type="compositionally biased region" description="Basic and acidic residues" evidence="1">
    <location>
        <begin position="733"/>
        <end position="751"/>
    </location>
</feature>
<dbReference type="VEuPathDB" id="FungiDB:BTJ68_13878"/>
<dbReference type="AlphaFoldDB" id="A0A3M6XUV3"/>
<feature type="compositionally biased region" description="Polar residues" evidence="1">
    <location>
        <begin position="633"/>
        <end position="652"/>
    </location>
</feature>
<accession>A0A3M6XUV3</accession>
<reference evidence="2 3" key="1">
    <citation type="journal article" date="2018" name="BMC Genomics">
        <title>Genomic evidence for intraspecific hybridization in a clonal and extremely halotolerant yeast.</title>
        <authorList>
            <person name="Gostincar C."/>
            <person name="Stajich J.E."/>
            <person name="Zupancic J."/>
            <person name="Zalar P."/>
            <person name="Gunde-Cimerman N."/>
        </authorList>
    </citation>
    <scope>NUCLEOTIDE SEQUENCE [LARGE SCALE GENOMIC DNA]</scope>
    <source>
        <strain evidence="2 3">EXF-6654</strain>
    </source>
</reference>
<feature type="region of interest" description="Disordered" evidence="1">
    <location>
        <begin position="606"/>
        <end position="795"/>
    </location>
</feature>
<evidence type="ECO:0008006" key="4">
    <source>
        <dbReference type="Google" id="ProtNLM"/>
    </source>
</evidence>
<feature type="compositionally biased region" description="Basic and acidic residues" evidence="1">
    <location>
        <begin position="218"/>
        <end position="227"/>
    </location>
</feature>
<feature type="compositionally biased region" description="Low complexity" evidence="1">
    <location>
        <begin position="710"/>
        <end position="731"/>
    </location>
</feature>
<dbReference type="VEuPathDB" id="FungiDB:BTJ68_13879"/>
<feature type="region of interest" description="Disordered" evidence="1">
    <location>
        <begin position="139"/>
        <end position="162"/>
    </location>
</feature>
<organism evidence="2 3">
    <name type="scientific">Hortaea werneckii</name>
    <name type="common">Black yeast</name>
    <name type="synonym">Cladosporium werneckii</name>
    <dbReference type="NCBI Taxonomy" id="91943"/>
    <lineage>
        <taxon>Eukaryota</taxon>
        <taxon>Fungi</taxon>
        <taxon>Dikarya</taxon>
        <taxon>Ascomycota</taxon>
        <taxon>Pezizomycotina</taxon>
        <taxon>Dothideomycetes</taxon>
        <taxon>Dothideomycetidae</taxon>
        <taxon>Mycosphaerellales</taxon>
        <taxon>Teratosphaeriaceae</taxon>
        <taxon>Hortaea</taxon>
    </lineage>
</organism>
<comment type="caution">
    <text evidence="2">The sequence shown here is derived from an EMBL/GenBank/DDBJ whole genome shotgun (WGS) entry which is preliminary data.</text>
</comment>
<feature type="region of interest" description="Disordered" evidence="1">
    <location>
        <begin position="65"/>
        <end position="84"/>
    </location>
</feature>
<feature type="compositionally biased region" description="Polar residues" evidence="1">
    <location>
        <begin position="147"/>
        <end position="156"/>
    </location>
</feature>
<evidence type="ECO:0000313" key="2">
    <source>
        <dbReference type="EMBL" id="RMX94545.1"/>
    </source>
</evidence>
<feature type="compositionally biased region" description="Low complexity" evidence="1">
    <location>
        <begin position="614"/>
        <end position="632"/>
    </location>
</feature>
<evidence type="ECO:0000256" key="1">
    <source>
        <dbReference type="SAM" id="MobiDB-lite"/>
    </source>
</evidence>